<gene>
    <name evidence="2" type="ORF">S01H1_12784</name>
</gene>
<proteinExistence type="predicted"/>
<feature type="transmembrane region" description="Helical" evidence="1">
    <location>
        <begin position="15"/>
        <end position="35"/>
    </location>
</feature>
<keyword evidence="1" id="KW-0472">Membrane</keyword>
<comment type="caution">
    <text evidence="2">The sequence shown here is derived from an EMBL/GenBank/DDBJ whole genome shotgun (WGS) entry which is preliminary data.</text>
</comment>
<protein>
    <submittedName>
        <fullName evidence="2">Uncharacterized protein</fullName>
    </submittedName>
</protein>
<reference evidence="2" key="1">
    <citation type="journal article" date="2014" name="Front. Microbiol.">
        <title>High frequency of phylogenetically diverse reductive dehalogenase-homologous genes in deep subseafloor sedimentary metagenomes.</title>
        <authorList>
            <person name="Kawai M."/>
            <person name="Futagami T."/>
            <person name="Toyoda A."/>
            <person name="Takaki Y."/>
            <person name="Nishi S."/>
            <person name="Hori S."/>
            <person name="Arai W."/>
            <person name="Tsubouchi T."/>
            <person name="Morono Y."/>
            <person name="Uchiyama I."/>
            <person name="Ito T."/>
            <person name="Fujiyama A."/>
            <person name="Inagaki F."/>
            <person name="Takami H."/>
        </authorList>
    </citation>
    <scope>NUCLEOTIDE SEQUENCE</scope>
    <source>
        <strain evidence="2">Expedition CK06-06</strain>
    </source>
</reference>
<name>X0T3E2_9ZZZZ</name>
<feature type="non-terminal residue" evidence="2">
    <location>
        <position position="221"/>
    </location>
</feature>
<evidence type="ECO:0000256" key="1">
    <source>
        <dbReference type="SAM" id="Phobius"/>
    </source>
</evidence>
<sequence length="221" mass="25057">MNCKLSTIINQENGFTFIEVIIASLTLLVIISAIAQYHSNTGASNYQIYDLKAVETLKSEAEKLETFFKGDINTNDDEFNTVSPPSNIFLFKYNTSGNIDVPANIHNVYYKNYETDGFTISIGDDNSIDNYHANYINTFNPKYTALTSTQKKFRDLRTYTYCNYDSSEDPSYDTDYNVGSLQIDTCMVVIDDMGSPEEPEDDLLGYIGWWVEDINGITKIT</sequence>
<evidence type="ECO:0000313" key="2">
    <source>
        <dbReference type="EMBL" id="GAF70555.1"/>
    </source>
</evidence>
<dbReference type="EMBL" id="BARS01006575">
    <property type="protein sequence ID" value="GAF70555.1"/>
    <property type="molecule type" value="Genomic_DNA"/>
</dbReference>
<accession>X0T3E2</accession>
<keyword evidence="1" id="KW-1133">Transmembrane helix</keyword>
<organism evidence="2">
    <name type="scientific">marine sediment metagenome</name>
    <dbReference type="NCBI Taxonomy" id="412755"/>
    <lineage>
        <taxon>unclassified sequences</taxon>
        <taxon>metagenomes</taxon>
        <taxon>ecological metagenomes</taxon>
    </lineage>
</organism>
<dbReference type="AlphaFoldDB" id="X0T3E2"/>
<keyword evidence="1" id="KW-0812">Transmembrane</keyword>